<keyword evidence="5 6" id="KW-0411">Iron-sulfur</keyword>
<reference evidence="9" key="2">
    <citation type="submission" date="2011-06" db="EMBL/GenBank/DDBJ databases">
        <title>The complete genome of Flexistipes sinusarabici DSM 4947.</title>
        <authorList>
            <person name="Lucas S."/>
            <person name="Han J."/>
            <person name="Lapidus A."/>
            <person name="Bruce D."/>
            <person name="Goodwin L."/>
            <person name="Pitluck S."/>
            <person name="Peters L."/>
            <person name="Kyrpides N."/>
            <person name="Mavromatis K."/>
            <person name="Ivanova N."/>
            <person name="Mikhailova N."/>
            <person name="Chertkov O."/>
            <person name="Detter J.C."/>
            <person name="Tapia R."/>
            <person name="Han C."/>
            <person name="Land M."/>
            <person name="Hauser L."/>
            <person name="Markowitz V."/>
            <person name="Cheng J.-F."/>
            <person name="Hugenholtz P."/>
            <person name="Woyke T."/>
            <person name="Wu D."/>
            <person name="Spring S."/>
            <person name="Schroeder M."/>
            <person name="Brambilla E."/>
            <person name="Klenk H.-P."/>
            <person name="Eisen J.A."/>
        </authorList>
    </citation>
    <scope>NUCLEOTIDE SEQUENCE [LARGE SCALE GENOMIC DNA]</scope>
    <source>
        <strain evidence="9">DSM 4947 / MAS 10</strain>
    </source>
</reference>
<dbReference type="CDD" id="cd02037">
    <property type="entry name" value="Mrp_NBP35"/>
    <property type="match status" value="1"/>
</dbReference>
<proteinExistence type="inferred from homology"/>
<gene>
    <name evidence="8" type="ordered locus">Flexsi_1789</name>
</gene>
<evidence type="ECO:0000256" key="3">
    <source>
        <dbReference type="ARBA" id="ARBA00022840"/>
    </source>
</evidence>
<comment type="function">
    <text evidence="6">Binds and transfers iron-sulfur (Fe-S) clusters to target apoproteins. Can hydrolyze ATP.</text>
</comment>
<dbReference type="GO" id="GO:0005524">
    <property type="term" value="F:ATP binding"/>
    <property type="evidence" value="ECO:0007669"/>
    <property type="project" value="UniProtKB-UniRule"/>
</dbReference>
<dbReference type="PANTHER" id="PTHR23264:SF19">
    <property type="entry name" value="CYTOSOLIC FE-S CLUSTER ASSEMBLY FACTOR NUBP2"/>
    <property type="match status" value="1"/>
</dbReference>
<reference evidence="8 9" key="1">
    <citation type="journal article" date="2011" name="Stand. Genomic Sci.">
        <title>Genome sequence of the moderately thermophilic halophile Flexistipes sinusarabici strain (MAS10).</title>
        <authorList>
            <person name="Lapidus A."/>
            <person name="Chertkov O."/>
            <person name="Nolan M."/>
            <person name="Lucas S."/>
            <person name="Hammon N."/>
            <person name="Deshpande S."/>
            <person name="Cheng J.F."/>
            <person name="Tapia R."/>
            <person name="Han C."/>
            <person name="Goodwin L."/>
            <person name="Pitluck S."/>
            <person name="Liolios K."/>
            <person name="Pagani I."/>
            <person name="Ivanova N."/>
            <person name="Huntemann M."/>
            <person name="Mavromatis K."/>
            <person name="Mikhailova N."/>
            <person name="Pati A."/>
            <person name="Chen A."/>
            <person name="Palaniappan K."/>
            <person name="Land M."/>
            <person name="Hauser L."/>
            <person name="Brambilla E.M."/>
            <person name="Rohde M."/>
            <person name="Abt B."/>
            <person name="Spring S."/>
            <person name="Goker M."/>
            <person name="Bristow J."/>
            <person name="Eisen J.A."/>
            <person name="Markowitz V."/>
            <person name="Hugenholtz P."/>
            <person name="Kyrpides N.C."/>
            <person name="Klenk H.P."/>
            <person name="Woyke T."/>
        </authorList>
    </citation>
    <scope>NUCLEOTIDE SEQUENCE [LARGE SCALE GENOMIC DNA]</scope>
    <source>
        <strain evidence="9">DSM 4947 / MAS 10</strain>
    </source>
</reference>
<dbReference type="InterPro" id="IPR033756">
    <property type="entry name" value="YlxH/NBP35"/>
</dbReference>
<dbReference type="GO" id="GO:0005829">
    <property type="term" value="C:cytosol"/>
    <property type="evidence" value="ECO:0007669"/>
    <property type="project" value="TreeGrafter"/>
</dbReference>
<name>F8EA16_FLESM</name>
<dbReference type="HAMAP" id="MF_02040">
    <property type="entry name" value="Mrp_NBP35"/>
    <property type="match status" value="1"/>
</dbReference>
<dbReference type="PROSITE" id="PS01215">
    <property type="entry name" value="MRP"/>
    <property type="match status" value="1"/>
</dbReference>
<dbReference type="InterPro" id="IPR019591">
    <property type="entry name" value="Mrp/NBP35_ATP-bd"/>
</dbReference>
<dbReference type="AlphaFoldDB" id="F8EA16"/>
<dbReference type="HOGENOM" id="CLU_024839_0_1_0"/>
<evidence type="ECO:0000256" key="2">
    <source>
        <dbReference type="ARBA" id="ARBA00022741"/>
    </source>
</evidence>
<dbReference type="PANTHER" id="PTHR23264">
    <property type="entry name" value="NUCLEOTIDE-BINDING PROTEIN NBP35 YEAST -RELATED"/>
    <property type="match status" value="1"/>
</dbReference>
<organism evidence="8 9">
    <name type="scientific">Flexistipes sinusarabici (strain ATCC 49648 / DSM 4947 / MAS 10)</name>
    <dbReference type="NCBI Taxonomy" id="717231"/>
    <lineage>
        <taxon>Bacteria</taxon>
        <taxon>Pseudomonadati</taxon>
        <taxon>Deferribacterota</taxon>
        <taxon>Deferribacteres</taxon>
        <taxon>Deferribacterales</taxon>
        <taxon>Flexistipitaceae</taxon>
        <taxon>Flexistipes</taxon>
    </lineage>
</organism>
<dbReference type="SUPFAM" id="SSF52540">
    <property type="entry name" value="P-loop containing nucleoside triphosphate hydrolases"/>
    <property type="match status" value="1"/>
</dbReference>
<dbReference type="Proteomes" id="UP000006621">
    <property type="component" value="Chromosome"/>
</dbReference>
<feature type="compositionally biased region" description="Polar residues" evidence="7">
    <location>
        <begin position="1"/>
        <end position="21"/>
    </location>
</feature>
<evidence type="ECO:0000256" key="5">
    <source>
        <dbReference type="ARBA" id="ARBA00023014"/>
    </source>
</evidence>
<dbReference type="EMBL" id="CP002858">
    <property type="protein sequence ID" value="AEI15427.1"/>
    <property type="molecule type" value="Genomic_DNA"/>
</dbReference>
<dbReference type="GO" id="GO:0051536">
    <property type="term" value="F:iron-sulfur cluster binding"/>
    <property type="evidence" value="ECO:0007669"/>
    <property type="project" value="UniProtKB-UniRule"/>
</dbReference>
<dbReference type="GO" id="GO:0016887">
    <property type="term" value="F:ATP hydrolysis activity"/>
    <property type="evidence" value="ECO:0007669"/>
    <property type="project" value="UniProtKB-UniRule"/>
</dbReference>
<dbReference type="STRING" id="717231.Flexsi_1789"/>
<keyword evidence="6" id="KW-0378">Hydrolase</keyword>
<dbReference type="FunFam" id="3.40.50.300:FF:001119">
    <property type="entry name" value="Iron-sulfur cluster carrier protein"/>
    <property type="match status" value="1"/>
</dbReference>
<dbReference type="eggNOG" id="COG0489">
    <property type="taxonomic scope" value="Bacteria"/>
</dbReference>
<feature type="binding site" evidence="6">
    <location>
        <begin position="49"/>
        <end position="56"/>
    </location>
    <ligand>
        <name>ATP</name>
        <dbReference type="ChEBI" id="CHEBI:30616"/>
    </ligand>
</feature>
<dbReference type="GO" id="GO:0140663">
    <property type="term" value="F:ATP-dependent FeS chaperone activity"/>
    <property type="evidence" value="ECO:0007669"/>
    <property type="project" value="InterPro"/>
</dbReference>
<dbReference type="Pfam" id="PF10609">
    <property type="entry name" value="ParA"/>
    <property type="match status" value="1"/>
</dbReference>
<dbReference type="InterPro" id="IPR027417">
    <property type="entry name" value="P-loop_NTPase"/>
</dbReference>
<evidence type="ECO:0000256" key="7">
    <source>
        <dbReference type="SAM" id="MobiDB-lite"/>
    </source>
</evidence>
<dbReference type="GO" id="GO:0016226">
    <property type="term" value="P:iron-sulfur cluster assembly"/>
    <property type="evidence" value="ECO:0007669"/>
    <property type="project" value="InterPro"/>
</dbReference>
<evidence type="ECO:0000256" key="6">
    <source>
        <dbReference type="HAMAP-Rule" id="MF_02040"/>
    </source>
</evidence>
<evidence type="ECO:0000256" key="1">
    <source>
        <dbReference type="ARBA" id="ARBA00022723"/>
    </source>
</evidence>
<protein>
    <recommendedName>
        <fullName evidence="6">Iron-sulfur cluster carrier protein</fullName>
    </recommendedName>
</protein>
<keyword evidence="3 6" id="KW-0067">ATP-binding</keyword>
<comment type="subunit">
    <text evidence="6">Homodimer.</text>
</comment>
<dbReference type="RefSeq" id="WP_013886895.1">
    <property type="nucleotide sequence ID" value="NC_015672.1"/>
</dbReference>
<keyword evidence="1 6" id="KW-0479">Metal-binding</keyword>
<dbReference type="Gene3D" id="3.40.50.300">
    <property type="entry name" value="P-loop containing nucleotide triphosphate hydrolases"/>
    <property type="match status" value="1"/>
</dbReference>
<dbReference type="OrthoDB" id="9809679at2"/>
<dbReference type="InterPro" id="IPR000808">
    <property type="entry name" value="Mrp-like_CS"/>
</dbReference>
<sequence>MGSNCNEESSCNTCGSDSSCDTSEKEKHTEEIIKKKLYKIDNKLMVMSGKGGVGKSTVTVNLAAMLASLGNKVGIIDADIHGPNIPKMLGIKEKGVLSTSEGIIPFEPIPNLKVMSVAFLLKNDDDAVIWRAPLKHSLIQQFVSDVEWGNLDYLIIDLPPGTGDEPLSVTHIMGELDGSIIVTTPQEVALLDARKSVTFSRKINVETLGIVENMSGFVCPHCGEKTEIFKTGGGEKAAKELDVDFLGSIPLDPQLVANGDEGTPYVVKNENSPVTKAFQSVAEKIIKKSSLKA</sequence>
<evidence type="ECO:0000313" key="9">
    <source>
        <dbReference type="Proteomes" id="UP000006621"/>
    </source>
</evidence>
<accession>F8EA16</accession>
<feature type="region of interest" description="Disordered" evidence="7">
    <location>
        <begin position="1"/>
        <end position="26"/>
    </location>
</feature>
<keyword evidence="9" id="KW-1185">Reference proteome</keyword>
<evidence type="ECO:0000256" key="4">
    <source>
        <dbReference type="ARBA" id="ARBA00023004"/>
    </source>
</evidence>
<keyword evidence="4 6" id="KW-0408">Iron</keyword>
<dbReference type="KEGG" id="fsi:Flexsi_1789"/>
<keyword evidence="2 6" id="KW-0547">Nucleotide-binding</keyword>
<comment type="similarity">
    <text evidence="6">Belongs to the Mrp/NBP35 ATP-binding proteins family.</text>
</comment>
<evidence type="ECO:0000313" key="8">
    <source>
        <dbReference type="EMBL" id="AEI15427.1"/>
    </source>
</evidence>
<dbReference type="GO" id="GO:0046872">
    <property type="term" value="F:metal ion binding"/>
    <property type="evidence" value="ECO:0007669"/>
    <property type="project" value="UniProtKB-KW"/>
</dbReference>